<dbReference type="OrthoDB" id="4080041at2759"/>
<dbReference type="EMBL" id="GG692395">
    <property type="protein sequence ID" value="EER36020.1"/>
    <property type="molecule type" value="Genomic_DNA"/>
</dbReference>
<dbReference type="VEuPathDB" id="FungiDB:CTRG_00759"/>
<reference evidence="1 2" key="1">
    <citation type="journal article" date="2009" name="Nature">
        <title>Evolution of pathogenicity and sexual reproduction in eight Candida genomes.</title>
        <authorList>
            <person name="Butler G."/>
            <person name="Rasmussen M.D."/>
            <person name="Lin M.F."/>
            <person name="Santos M.A."/>
            <person name="Sakthikumar S."/>
            <person name="Munro C.A."/>
            <person name="Rheinbay E."/>
            <person name="Grabherr M."/>
            <person name="Forche A."/>
            <person name="Reedy J.L."/>
            <person name="Agrafioti I."/>
            <person name="Arnaud M.B."/>
            <person name="Bates S."/>
            <person name="Brown A.J."/>
            <person name="Brunke S."/>
            <person name="Costanzo M.C."/>
            <person name="Fitzpatrick D.A."/>
            <person name="de Groot P.W."/>
            <person name="Harris D."/>
            <person name="Hoyer L.L."/>
            <person name="Hube B."/>
            <person name="Klis F.M."/>
            <person name="Kodira C."/>
            <person name="Lennard N."/>
            <person name="Logue M.E."/>
            <person name="Martin R."/>
            <person name="Neiman A.M."/>
            <person name="Nikolaou E."/>
            <person name="Quail M.A."/>
            <person name="Quinn J."/>
            <person name="Santos M.C."/>
            <person name="Schmitzberger F.F."/>
            <person name="Sherlock G."/>
            <person name="Shah P."/>
            <person name="Silverstein K.A."/>
            <person name="Skrzypek M.S."/>
            <person name="Soll D."/>
            <person name="Staggs R."/>
            <person name="Stansfield I."/>
            <person name="Stumpf M.P."/>
            <person name="Sudbery P.E."/>
            <person name="Srikantha T."/>
            <person name="Zeng Q."/>
            <person name="Berman J."/>
            <person name="Berriman M."/>
            <person name="Heitman J."/>
            <person name="Gow N.A."/>
            <person name="Lorenz M.C."/>
            <person name="Birren B.W."/>
            <person name="Kellis M."/>
            <person name="Cuomo C.A."/>
        </authorList>
    </citation>
    <scope>NUCLEOTIDE SEQUENCE [LARGE SCALE GENOMIC DNA]</scope>
    <source>
        <strain evidence="2">ATCC MYA-3404 / T1</strain>
    </source>
</reference>
<dbReference type="GeneID" id="8298165"/>
<evidence type="ECO:0000313" key="2">
    <source>
        <dbReference type="Proteomes" id="UP000002037"/>
    </source>
</evidence>
<accession>C5M3X0</accession>
<dbReference type="eggNOG" id="ENOG502RQ56">
    <property type="taxonomic scope" value="Eukaryota"/>
</dbReference>
<name>C5M3X0_CANTT</name>
<dbReference type="KEGG" id="ctp:CTRG_00759"/>
<dbReference type="HOGENOM" id="CLU_936884_0_0_1"/>
<protein>
    <submittedName>
        <fullName evidence="1">Uncharacterized protein</fullName>
    </submittedName>
</protein>
<organism evidence="1 2">
    <name type="scientific">Candida tropicalis (strain ATCC MYA-3404 / T1)</name>
    <name type="common">Yeast</name>
    <dbReference type="NCBI Taxonomy" id="294747"/>
    <lineage>
        <taxon>Eukaryota</taxon>
        <taxon>Fungi</taxon>
        <taxon>Dikarya</taxon>
        <taxon>Ascomycota</taxon>
        <taxon>Saccharomycotina</taxon>
        <taxon>Pichiomycetes</taxon>
        <taxon>Debaryomycetaceae</taxon>
        <taxon>Candida/Lodderomyces clade</taxon>
        <taxon>Candida</taxon>
    </lineage>
</organism>
<dbReference type="AlphaFoldDB" id="C5M3X0"/>
<dbReference type="Proteomes" id="UP000002037">
    <property type="component" value="Unassembled WGS sequence"/>
</dbReference>
<sequence length="291" mass="33394">MSSARKIAAYLDRKQTLTQQYLSLKDAFKGEEDYAGLVNVFNMLKHLDELVYEFQVYKSYIETSKKPLTKAEKDEMAEIEELIKIAEDDTSLAYLTENASRLAIVRRELFENAKEGGRLIQGSNFDSGNSVTLKSEPRNAIVRTKIAVPPSSNEVLPSPRGMIWSKRATQIVFEASNVDSPFIKDKVQYISSHIRDEFHRNCSNHFARYLLLHYIDGEGYGFREAFDEAYLKHPNHPSIEKQAELIQNELKLNKDPSTPPVPEYAVTCGIWLREIFQRTYGSITEPPENYQ</sequence>
<proteinExistence type="predicted"/>
<evidence type="ECO:0000313" key="1">
    <source>
        <dbReference type="EMBL" id="EER36020.1"/>
    </source>
</evidence>
<dbReference type="RefSeq" id="XP_002545978.1">
    <property type="nucleotide sequence ID" value="XM_002545932.1"/>
</dbReference>
<keyword evidence="2" id="KW-1185">Reference proteome</keyword>
<gene>
    <name evidence="1" type="ORF">CTRG_00759</name>
</gene>